<dbReference type="AlphaFoldDB" id="U2QWC1"/>
<gene>
    <name evidence="1" type="ORF">HMPREF0367_00938</name>
</gene>
<dbReference type="RefSeq" id="WP_035402550.1">
    <property type="nucleotide sequence ID" value="NZ_KI271017.1"/>
</dbReference>
<reference evidence="1 2" key="1">
    <citation type="submission" date="2013-06" db="EMBL/GenBank/DDBJ databases">
        <authorList>
            <person name="Weinstock G."/>
            <person name="Sodergren E."/>
            <person name="Lobos E.A."/>
            <person name="Fulton L."/>
            <person name="Fulton R."/>
            <person name="Courtney L."/>
            <person name="Fronick C."/>
            <person name="O'Laughlin M."/>
            <person name="Godfrey J."/>
            <person name="Wilson R.M."/>
            <person name="Miner T."/>
            <person name="Farmer C."/>
            <person name="Delehaunty K."/>
            <person name="Cordes M."/>
            <person name="Minx P."/>
            <person name="Tomlinson C."/>
            <person name="Chen J."/>
            <person name="Wollam A."/>
            <person name="Pepin K.H."/>
            <person name="Bhonagiri V."/>
            <person name="Zhang X."/>
            <person name="Warren W."/>
            <person name="Mitreva M."/>
            <person name="Mardis E.R."/>
            <person name="Wilson R.K."/>
        </authorList>
    </citation>
    <scope>NUCLEOTIDE SEQUENCE [LARGE SCALE GENOMIC DNA]</scope>
    <source>
        <strain evidence="1 2">ATCC 27803</strain>
    </source>
</reference>
<organism evidence="1 2">
    <name type="scientific">Faecalitalea cylindroides ATCC 27803</name>
    <dbReference type="NCBI Taxonomy" id="649755"/>
    <lineage>
        <taxon>Bacteria</taxon>
        <taxon>Bacillati</taxon>
        <taxon>Bacillota</taxon>
        <taxon>Erysipelotrichia</taxon>
        <taxon>Erysipelotrichales</taxon>
        <taxon>Erysipelotrichaceae</taxon>
        <taxon>Faecalitalea</taxon>
    </lineage>
</organism>
<dbReference type="Proteomes" id="UP000016658">
    <property type="component" value="Unassembled WGS sequence"/>
</dbReference>
<sequence length="208" mass="24809">MGKKYIRDYVMGAPDVNSVLEFRANELRKIYDVIGRYLEWEKGNSIEKSFTEYLTSEVNNYYDLDPTDFSIRFSNVNKGIQFIRDNVFNKEYMFSGIVLRKIAYQKLIGWNAVPMCLDELLSRIFLFILDNNEEYRNLKKELREILLADFTRYYKQLNDKDADKKIACIKKSLVFIFDFLFSKKTVNAQKLFSSLCEMKEYDYFVAKM</sequence>
<dbReference type="HOGENOM" id="CLU_1319344_0_0_9"/>
<evidence type="ECO:0000313" key="2">
    <source>
        <dbReference type="Proteomes" id="UP000016658"/>
    </source>
</evidence>
<comment type="caution">
    <text evidence="1">The sequence shown here is derived from an EMBL/GenBank/DDBJ whole genome shotgun (WGS) entry which is preliminary data.</text>
</comment>
<dbReference type="EMBL" id="AWVI01000040">
    <property type="protein sequence ID" value="ERK45593.1"/>
    <property type="molecule type" value="Genomic_DNA"/>
</dbReference>
<evidence type="ECO:0000313" key="1">
    <source>
        <dbReference type="EMBL" id="ERK45593.1"/>
    </source>
</evidence>
<protein>
    <submittedName>
        <fullName evidence="1">Uncharacterized protein</fullName>
    </submittedName>
</protein>
<name>U2QWC1_9FIRM</name>
<proteinExistence type="predicted"/>
<accession>U2QWC1</accession>